<reference evidence="4" key="1">
    <citation type="submission" date="2021-02" db="EMBL/GenBank/DDBJ databases">
        <authorList>
            <person name="Nowell W R."/>
        </authorList>
    </citation>
    <scope>NUCLEOTIDE SEQUENCE</scope>
</reference>
<feature type="signal peptide" evidence="2">
    <location>
        <begin position="1"/>
        <end position="19"/>
    </location>
</feature>
<feature type="transmembrane region" description="Helical" evidence="1">
    <location>
        <begin position="182"/>
        <end position="202"/>
    </location>
</feature>
<feature type="transmembrane region" description="Helical" evidence="1">
    <location>
        <begin position="99"/>
        <end position="124"/>
    </location>
</feature>
<dbReference type="SUPFAM" id="SSF81321">
    <property type="entry name" value="Family A G protein-coupled receptor-like"/>
    <property type="match status" value="1"/>
</dbReference>
<evidence type="ECO:0000313" key="6">
    <source>
        <dbReference type="Proteomes" id="UP000663829"/>
    </source>
</evidence>
<feature type="transmembrane region" description="Helical" evidence="1">
    <location>
        <begin position="330"/>
        <end position="351"/>
    </location>
</feature>
<feature type="transmembrane region" description="Helical" evidence="1">
    <location>
        <begin position="363"/>
        <end position="386"/>
    </location>
</feature>
<dbReference type="Proteomes" id="UP000681722">
    <property type="component" value="Unassembled WGS sequence"/>
</dbReference>
<dbReference type="EMBL" id="CAJOBC010090557">
    <property type="protein sequence ID" value="CAF4392319.1"/>
    <property type="molecule type" value="Genomic_DNA"/>
</dbReference>
<dbReference type="CDD" id="cd00054">
    <property type="entry name" value="EGF_CA"/>
    <property type="match status" value="1"/>
</dbReference>
<evidence type="ECO:0000313" key="5">
    <source>
        <dbReference type="EMBL" id="CAF4392319.1"/>
    </source>
</evidence>
<dbReference type="InterPro" id="IPR000742">
    <property type="entry name" value="EGF"/>
</dbReference>
<evidence type="ECO:0000256" key="2">
    <source>
        <dbReference type="SAM" id="SignalP"/>
    </source>
</evidence>
<keyword evidence="1" id="KW-0472">Membrane</keyword>
<dbReference type="PROSITE" id="PS00022">
    <property type="entry name" value="EGF_1"/>
    <property type="match status" value="1"/>
</dbReference>
<feature type="transmembrane region" description="Helical" evidence="1">
    <location>
        <begin position="223"/>
        <end position="242"/>
    </location>
</feature>
<evidence type="ECO:0000259" key="3">
    <source>
        <dbReference type="PROSITE" id="PS00022"/>
    </source>
</evidence>
<feature type="domain" description="EGF-like" evidence="3">
    <location>
        <begin position="55"/>
        <end position="66"/>
    </location>
</feature>
<dbReference type="Proteomes" id="UP000663829">
    <property type="component" value="Unassembled WGS sequence"/>
</dbReference>
<feature type="transmembrane region" description="Helical" evidence="1">
    <location>
        <begin position="145"/>
        <end position="170"/>
    </location>
</feature>
<keyword evidence="1" id="KW-0812">Transmembrane</keyword>
<sequence>MLAVPWFLFALLIFVSSTADETCSTNFCKNNGQCYPLNNNSTTNVSFSNISFWGCICQPCFTGEKCEYSNNIISLSLTSAMITDIRNAGRPSQKTAREFAFVFVTSLLVLVALANNILSLLTFLSLKDVPSDTLTKVRGNNQIYLILYSVYGLIVMSELEIRVILMLFKIESSEYQFYLCNVAPVFGAMMVHLGLWTSALFIGERMLYEIFNIQVISTTGRSIIINIIVFVLVACSHIHEIFGRRARPDPLLPGAYVCTFDYGEQYLNNIDVAFTIIHLAGPCLLHLICSILIIVRLIVTQKGANRAHIYDANQQVPHVWRHVVGEHRDFFIPPLLIILCALPHFLFAHLMVHCIEISKTDYLRLHIALNLLVYIPQTITFAIYVYPNKDYRNLYAKSVGGKFIRRVCCCKRTLQSTETRSRSDTELSMFNQVQRDNNVDENKQKR</sequence>
<proteinExistence type="predicted"/>
<accession>A0A815VBZ3</accession>
<dbReference type="Gene3D" id="2.10.25.10">
    <property type="entry name" value="Laminin"/>
    <property type="match status" value="1"/>
</dbReference>
<organism evidence="4 6">
    <name type="scientific">Didymodactylos carnosus</name>
    <dbReference type="NCBI Taxonomy" id="1234261"/>
    <lineage>
        <taxon>Eukaryota</taxon>
        <taxon>Metazoa</taxon>
        <taxon>Spiralia</taxon>
        <taxon>Gnathifera</taxon>
        <taxon>Rotifera</taxon>
        <taxon>Eurotatoria</taxon>
        <taxon>Bdelloidea</taxon>
        <taxon>Philodinida</taxon>
        <taxon>Philodinidae</taxon>
        <taxon>Didymodactylos</taxon>
    </lineage>
</organism>
<keyword evidence="1" id="KW-1133">Transmembrane helix</keyword>
<name>A0A815VBZ3_9BILA</name>
<dbReference type="Gene3D" id="1.20.1070.10">
    <property type="entry name" value="Rhodopsin 7-helix transmembrane proteins"/>
    <property type="match status" value="1"/>
</dbReference>
<dbReference type="OrthoDB" id="10052557at2759"/>
<feature type="chain" id="PRO_5035607634" description="EGF-like domain-containing protein" evidence="2">
    <location>
        <begin position="20"/>
        <end position="446"/>
    </location>
</feature>
<dbReference type="AlphaFoldDB" id="A0A815VBZ3"/>
<keyword evidence="2" id="KW-0732">Signal</keyword>
<keyword evidence="6" id="KW-1185">Reference proteome</keyword>
<evidence type="ECO:0000313" key="4">
    <source>
        <dbReference type="EMBL" id="CAF1532880.1"/>
    </source>
</evidence>
<protein>
    <recommendedName>
        <fullName evidence="3">EGF-like domain-containing protein</fullName>
    </recommendedName>
</protein>
<feature type="transmembrane region" description="Helical" evidence="1">
    <location>
        <begin position="276"/>
        <end position="299"/>
    </location>
</feature>
<gene>
    <name evidence="4" type="ORF">GPM918_LOCUS38158</name>
    <name evidence="5" type="ORF">SRO942_LOCUS38959</name>
</gene>
<comment type="caution">
    <text evidence="4">The sequence shown here is derived from an EMBL/GenBank/DDBJ whole genome shotgun (WGS) entry which is preliminary data.</text>
</comment>
<dbReference type="EMBL" id="CAJNOQ010024968">
    <property type="protein sequence ID" value="CAF1532880.1"/>
    <property type="molecule type" value="Genomic_DNA"/>
</dbReference>
<evidence type="ECO:0000256" key="1">
    <source>
        <dbReference type="SAM" id="Phobius"/>
    </source>
</evidence>